<keyword evidence="3" id="KW-1185">Reference proteome</keyword>
<dbReference type="InterPro" id="IPR002744">
    <property type="entry name" value="MIP18-like"/>
</dbReference>
<dbReference type="Pfam" id="PF01883">
    <property type="entry name" value="FeS_assembly_P"/>
    <property type="match status" value="1"/>
</dbReference>
<gene>
    <name evidence="2" type="ORF">VF724_00595</name>
</gene>
<dbReference type="InterPro" id="IPR034904">
    <property type="entry name" value="FSCA_dom_sf"/>
</dbReference>
<dbReference type="SUPFAM" id="SSF117916">
    <property type="entry name" value="Fe-S cluster assembly (FSCA) domain-like"/>
    <property type="match status" value="1"/>
</dbReference>
<feature type="domain" description="MIP18 family-like" evidence="1">
    <location>
        <begin position="12"/>
        <end position="79"/>
    </location>
</feature>
<proteinExistence type="predicted"/>
<dbReference type="EMBL" id="JAYJLD010000001">
    <property type="protein sequence ID" value="MEB3100157.1"/>
    <property type="molecule type" value="Genomic_DNA"/>
</dbReference>
<name>A0ABU5ZE29_9BACL</name>
<organism evidence="2 3">
    <name type="scientific">Ferviditalea candida</name>
    <dbReference type="NCBI Taxonomy" id="3108399"/>
    <lineage>
        <taxon>Bacteria</taxon>
        <taxon>Bacillati</taxon>
        <taxon>Bacillota</taxon>
        <taxon>Bacilli</taxon>
        <taxon>Bacillales</taxon>
        <taxon>Paenibacillaceae</taxon>
        <taxon>Ferviditalea</taxon>
    </lineage>
</organism>
<dbReference type="InterPro" id="IPR052339">
    <property type="entry name" value="Fe-S_Maturation_MIP18"/>
</dbReference>
<evidence type="ECO:0000313" key="2">
    <source>
        <dbReference type="EMBL" id="MEB3100157.1"/>
    </source>
</evidence>
<protein>
    <submittedName>
        <fullName evidence="2">Metal-sulfur cluster assembly factor</fullName>
    </submittedName>
</protein>
<reference evidence="2" key="1">
    <citation type="submission" date="2023-12" db="EMBL/GenBank/DDBJ databases">
        <title>Fervidustalea candida gen. nov., sp. nov., a novel member of the family Paenibacillaceae isolated from a geothermal area.</title>
        <authorList>
            <person name="Li W.-J."/>
            <person name="Jiao J.-Y."/>
            <person name="Chen Y."/>
        </authorList>
    </citation>
    <scope>NUCLEOTIDE SEQUENCE</scope>
    <source>
        <strain evidence="2">SYSU GA230002</strain>
    </source>
</reference>
<sequence length="108" mass="12493">MSATDIREHRYWDALKEVNDPEFPISVVDLGLIYQIEQNAGKVTVTMTFTAASCACMQWMEEDISKRLLQEPDVEEVSIRVVWDPPWTAERLTENGRQKLKHWGVSAR</sequence>
<dbReference type="Proteomes" id="UP001310386">
    <property type="component" value="Unassembled WGS sequence"/>
</dbReference>
<dbReference type="PANTHER" id="PTHR42831:SF1">
    <property type="entry name" value="FE-S PROTEIN MATURATION AUXILIARY FACTOR YITW"/>
    <property type="match status" value="1"/>
</dbReference>
<comment type="caution">
    <text evidence="2">The sequence shown here is derived from an EMBL/GenBank/DDBJ whole genome shotgun (WGS) entry which is preliminary data.</text>
</comment>
<accession>A0ABU5ZE29</accession>
<dbReference type="PANTHER" id="PTHR42831">
    <property type="entry name" value="FE-S PROTEIN MATURATION AUXILIARY FACTOR YITW"/>
    <property type="match status" value="1"/>
</dbReference>
<evidence type="ECO:0000313" key="3">
    <source>
        <dbReference type="Proteomes" id="UP001310386"/>
    </source>
</evidence>
<dbReference type="RefSeq" id="WP_371752269.1">
    <property type="nucleotide sequence ID" value="NZ_JAYJLD010000001.1"/>
</dbReference>
<evidence type="ECO:0000259" key="1">
    <source>
        <dbReference type="Pfam" id="PF01883"/>
    </source>
</evidence>
<dbReference type="Gene3D" id="3.30.300.130">
    <property type="entry name" value="Fe-S cluster assembly (FSCA)"/>
    <property type="match status" value="1"/>
</dbReference>